<keyword evidence="2" id="KW-0732">Signal</keyword>
<proteinExistence type="predicted"/>
<accession>A0A292Q854</accession>
<evidence type="ECO:0008006" key="5">
    <source>
        <dbReference type="Google" id="ProtNLM"/>
    </source>
</evidence>
<dbReference type="EMBL" id="LN890954">
    <property type="protein sequence ID" value="CUS14943.1"/>
    <property type="molecule type" value="Genomic_DNA"/>
</dbReference>
<feature type="compositionally biased region" description="Gly residues" evidence="1">
    <location>
        <begin position="251"/>
        <end position="297"/>
    </location>
</feature>
<dbReference type="PANTHER" id="PTHR36182:SF1">
    <property type="entry name" value="PROTEIN, PUTATIVE (AFU_ORTHOLOGUE AFUA_6G10930)-RELATED"/>
    <property type="match status" value="1"/>
</dbReference>
<evidence type="ECO:0000256" key="1">
    <source>
        <dbReference type="SAM" id="MobiDB-lite"/>
    </source>
</evidence>
<reference evidence="3" key="1">
    <citation type="submission" date="2015-10" db="EMBL/GenBank/DDBJ databases">
        <authorList>
            <person name="Regsiter A."/>
            <person name="william w."/>
        </authorList>
    </citation>
    <scope>NUCLEOTIDE SEQUENCE</scope>
    <source>
        <strain evidence="3">Montdore</strain>
    </source>
</reference>
<feature type="region of interest" description="Disordered" evidence="1">
    <location>
        <begin position="210"/>
        <end position="305"/>
    </location>
</feature>
<feature type="compositionally biased region" description="Low complexity" evidence="1">
    <location>
        <begin position="231"/>
        <end position="250"/>
    </location>
</feature>
<name>A0A292Q854_9PEZI</name>
<evidence type="ECO:0000313" key="3">
    <source>
        <dbReference type="EMBL" id="CUS14943.1"/>
    </source>
</evidence>
<gene>
    <name evidence="3" type="ORF">GSTUAT00001013001</name>
</gene>
<dbReference type="PANTHER" id="PTHR36182">
    <property type="entry name" value="PROTEIN, PUTATIVE (AFU_ORTHOLOGUE AFUA_6G10930)-RELATED"/>
    <property type="match status" value="1"/>
</dbReference>
<feature type="chain" id="PRO_5012923062" description="Lytic polysaccharide monooxygenase" evidence="2">
    <location>
        <begin position="24"/>
        <end position="327"/>
    </location>
</feature>
<dbReference type="Proteomes" id="UP001412239">
    <property type="component" value="Unassembled WGS sequence"/>
</dbReference>
<protein>
    <recommendedName>
        <fullName evidence="5">Lytic polysaccharide monooxygenase</fullName>
    </recommendedName>
</protein>
<keyword evidence="4" id="KW-1185">Reference proteome</keyword>
<evidence type="ECO:0000256" key="2">
    <source>
        <dbReference type="SAM" id="SignalP"/>
    </source>
</evidence>
<dbReference type="AlphaFoldDB" id="A0A292Q854"/>
<sequence length="327" mass="32892">MVSPTILFVTLLGLLCVVGPATAHMSMSDPPPLRYKTNPHKTVEDYDYNAPLDPSGSNYPCKGYHNDLGTPGAKSVVTWSQGGSYRLQFAGSSTHAGGSCQASLSFDGGNTWTVIKSWIGGCVKPDPNGDQTFEFKIPDNVPGGEALFAWTWFNNQGNREMYMNCAVVTISGGRKSRSIPADELVTPRASGSSIFLANIGNGCTTVDGKDVAFPDPGSQVEYGGIQENRAGPRGSCGSGPRSTGSGESTSGSGGGSGGSNSSGGGGGNGGSDGSGGGGGNGGSNSSGGSAGNGGSGGSTDSRAAGLGKMPQEVTLMILVAFASWCMI</sequence>
<feature type="signal peptide" evidence="2">
    <location>
        <begin position="1"/>
        <end position="23"/>
    </location>
</feature>
<dbReference type="Gene3D" id="2.70.50.70">
    <property type="match status" value="1"/>
</dbReference>
<organism evidence="3 4">
    <name type="scientific">Tuber aestivum</name>
    <name type="common">summer truffle</name>
    <dbReference type="NCBI Taxonomy" id="59557"/>
    <lineage>
        <taxon>Eukaryota</taxon>
        <taxon>Fungi</taxon>
        <taxon>Dikarya</taxon>
        <taxon>Ascomycota</taxon>
        <taxon>Pezizomycotina</taxon>
        <taxon>Pezizomycetes</taxon>
        <taxon>Pezizales</taxon>
        <taxon>Tuberaceae</taxon>
        <taxon>Tuber</taxon>
    </lineage>
</organism>
<evidence type="ECO:0000313" key="4">
    <source>
        <dbReference type="Proteomes" id="UP001412239"/>
    </source>
</evidence>